<dbReference type="InterPro" id="IPR009057">
    <property type="entry name" value="Homeodomain-like_sf"/>
</dbReference>
<evidence type="ECO:0000259" key="7">
    <source>
        <dbReference type="PROSITE" id="PS01124"/>
    </source>
</evidence>
<evidence type="ECO:0000256" key="1">
    <source>
        <dbReference type="ARBA" id="ARBA00018672"/>
    </source>
</evidence>
<dbReference type="InterPro" id="IPR018060">
    <property type="entry name" value="HTH_AraC"/>
</dbReference>
<name>A0A7G9WIG8_9FIRM</name>
<dbReference type="InterPro" id="IPR011006">
    <property type="entry name" value="CheY-like_superfamily"/>
</dbReference>
<dbReference type="CDD" id="cd17536">
    <property type="entry name" value="REC_YesN-like"/>
    <property type="match status" value="1"/>
</dbReference>
<sequence>MYRILIADDEKDEREAVKFLLKKYNFELDIEEAENGQDALQKAESKKMDILFTDVRMPFLLGTDLATQARELYQNVQIIFFSGYNDFPYIKKALTVGAVDYILKPINPEELRKVLKKAIQKLNAQKQIIRQEQFAAVYMQNHILSRLLYGAKAEMLCSELGGVDLTFLEKFKWLLLLQFDNPVFGSIPQDNLEKSVADVLNGQPHHFLNLNTYQSVVFLQKDTETDSDSSVAAMAQVLQKQISADAGEPCYISISSPLTGADSIASAYAQAEKALDDRFFFRNCYLYPIPDKTSNGLESYEEDDALLRSAADAIQFKDGYSLQKSVAMLLAKYQHKRNQSHINVSYILSQLAAILYSALPSEKNDLQAMIERLYFCQYFEESKALISDVTEKVVANLAADTESTGHTIRMIKQFIQSHYGEELSLSRLAKQFYLSPHYLSDLFISETGCGINKYIKTVRMEKAKEKLLDTNEKIQDICKSVGYTNFSYFCRSFRETFGKTPESYRQSAH</sequence>
<dbReference type="GO" id="GO:0043565">
    <property type="term" value="F:sequence-specific DNA binding"/>
    <property type="evidence" value="ECO:0007669"/>
    <property type="project" value="InterPro"/>
</dbReference>
<protein>
    <recommendedName>
        <fullName evidence="1">Stage 0 sporulation protein A homolog</fullName>
    </recommendedName>
</protein>
<accession>A0A7G9WIG8</accession>
<feature type="domain" description="Response regulatory" evidence="8">
    <location>
        <begin position="3"/>
        <end position="119"/>
    </location>
</feature>
<evidence type="ECO:0000256" key="5">
    <source>
        <dbReference type="ARBA" id="ARBA00024867"/>
    </source>
</evidence>
<dbReference type="Pfam" id="PF12833">
    <property type="entry name" value="HTH_18"/>
    <property type="match status" value="1"/>
</dbReference>
<dbReference type="EMBL" id="CP060696">
    <property type="protein sequence ID" value="QNO18480.1"/>
    <property type="molecule type" value="Genomic_DNA"/>
</dbReference>
<keyword evidence="2" id="KW-0805">Transcription regulation</keyword>
<dbReference type="AlphaFoldDB" id="A0A7G9WIG8"/>
<dbReference type="SUPFAM" id="SSF52172">
    <property type="entry name" value="CheY-like"/>
    <property type="match status" value="1"/>
</dbReference>
<dbReference type="SMART" id="SM00342">
    <property type="entry name" value="HTH_ARAC"/>
    <property type="match status" value="1"/>
</dbReference>
<keyword evidence="3" id="KW-0238">DNA-binding</keyword>
<dbReference type="PANTHER" id="PTHR43280:SF2">
    <property type="entry name" value="HTH-TYPE TRANSCRIPTIONAL REGULATOR EXSA"/>
    <property type="match status" value="1"/>
</dbReference>
<evidence type="ECO:0000256" key="4">
    <source>
        <dbReference type="ARBA" id="ARBA00023163"/>
    </source>
</evidence>
<dbReference type="PROSITE" id="PS01124">
    <property type="entry name" value="HTH_ARAC_FAMILY_2"/>
    <property type="match status" value="1"/>
</dbReference>
<dbReference type="KEGG" id="caml:H6X83_02170"/>
<feature type="domain" description="HTH araC/xylS-type" evidence="7">
    <location>
        <begin position="409"/>
        <end position="507"/>
    </location>
</feature>
<keyword evidence="10" id="KW-1185">Reference proteome</keyword>
<dbReference type="PRINTS" id="PR00032">
    <property type="entry name" value="HTHARAC"/>
</dbReference>
<evidence type="ECO:0000256" key="6">
    <source>
        <dbReference type="PROSITE-ProRule" id="PRU00169"/>
    </source>
</evidence>
<comment type="function">
    <text evidence="5">May play the central regulatory role in sporulation. It may be an element of the effector pathway responsible for the activation of sporulation genes in response to nutritional stress. Spo0A may act in concert with spo0H (a sigma factor) to control the expression of some genes that are critical to the sporulation process.</text>
</comment>
<dbReference type="PANTHER" id="PTHR43280">
    <property type="entry name" value="ARAC-FAMILY TRANSCRIPTIONAL REGULATOR"/>
    <property type="match status" value="1"/>
</dbReference>
<dbReference type="Pfam" id="PF00072">
    <property type="entry name" value="Response_reg"/>
    <property type="match status" value="1"/>
</dbReference>
<feature type="modified residue" description="4-aspartylphosphate" evidence="6">
    <location>
        <position position="54"/>
    </location>
</feature>
<organism evidence="9 10">
    <name type="scientific">Caproicibacterium amylolyticum</name>
    <dbReference type="NCBI Taxonomy" id="2766537"/>
    <lineage>
        <taxon>Bacteria</taxon>
        <taxon>Bacillati</taxon>
        <taxon>Bacillota</taxon>
        <taxon>Clostridia</taxon>
        <taxon>Eubacteriales</taxon>
        <taxon>Oscillospiraceae</taxon>
        <taxon>Caproicibacterium</taxon>
    </lineage>
</organism>
<reference evidence="9 10" key="1">
    <citation type="submission" date="2020-08" db="EMBL/GenBank/DDBJ databases">
        <authorList>
            <person name="Ren C."/>
            <person name="Gu Y."/>
            <person name="Xu Y."/>
        </authorList>
    </citation>
    <scope>NUCLEOTIDE SEQUENCE [LARGE SCALE GENOMIC DNA]</scope>
    <source>
        <strain evidence="9 10">LBM18003</strain>
    </source>
</reference>
<dbReference type="InterPro" id="IPR020449">
    <property type="entry name" value="Tscrpt_reg_AraC-type_HTH"/>
</dbReference>
<dbReference type="GO" id="GO:0003700">
    <property type="term" value="F:DNA-binding transcription factor activity"/>
    <property type="evidence" value="ECO:0007669"/>
    <property type="project" value="InterPro"/>
</dbReference>
<gene>
    <name evidence="9" type="ORF">H6X83_02170</name>
</gene>
<evidence type="ECO:0000256" key="3">
    <source>
        <dbReference type="ARBA" id="ARBA00023125"/>
    </source>
</evidence>
<evidence type="ECO:0000256" key="2">
    <source>
        <dbReference type="ARBA" id="ARBA00023015"/>
    </source>
</evidence>
<keyword evidence="6" id="KW-0597">Phosphoprotein</keyword>
<evidence type="ECO:0000259" key="8">
    <source>
        <dbReference type="PROSITE" id="PS50110"/>
    </source>
</evidence>
<dbReference type="PROSITE" id="PS50110">
    <property type="entry name" value="RESPONSE_REGULATORY"/>
    <property type="match status" value="1"/>
</dbReference>
<evidence type="ECO:0000313" key="9">
    <source>
        <dbReference type="EMBL" id="QNO18480.1"/>
    </source>
</evidence>
<dbReference type="Gene3D" id="1.10.10.60">
    <property type="entry name" value="Homeodomain-like"/>
    <property type="match status" value="2"/>
</dbReference>
<keyword evidence="4" id="KW-0804">Transcription</keyword>
<evidence type="ECO:0000313" key="10">
    <source>
        <dbReference type="Proteomes" id="UP000516046"/>
    </source>
</evidence>
<dbReference type="InterPro" id="IPR001789">
    <property type="entry name" value="Sig_transdc_resp-reg_receiver"/>
</dbReference>
<dbReference type="SMART" id="SM00448">
    <property type="entry name" value="REC"/>
    <property type="match status" value="1"/>
</dbReference>
<dbReference type="SUPFAM" id="SSF46689">
    <property type="entry name" value="Homeodomain-like"/>
    <property type="match status" value="2"/>
</dbReference>
<proteinExistence type="predicted"/>
<dbReference type="Proteomes" id="UP000516046">
    <property type="component" value="Chromosome"/>
</dbReference>
<dbReference type="RefSeq" id="WP_212507542.1">
    <property type="nucleotide sequence ID" value="NZ_CP060696.1"/>
</dbReference>
<dbReference type="Gene3D" id="3.40.50.2300">
    <property type="match status" value="1"/>
</dbReference>
<dbReference type="GO" id="GO:0000160">
    <property type="term" value="P:phosphorelay signal transduction system"/>
    <property type="evidence" value="ECO:0007669"/>
    <property type="project" value="InterPro"/>
</dbReference>